<organism evidence="1">
    <name type="scientific">freshwater metagenome</name>
    <dbReference type="NCBI Taxonomy" id="449393"/>
    <lineage>
        <taxon>unclassified sequences</taxon>
        <taxon>metagenomes</taxon>
        <taxon>ecological metagenomes</taxon>
    </lineage>
</organism>
<dbReference type="Gene3D" id="3.20.20.30">
    <property type="entry name" value="Luciferase-like domain"/>
    <property type="match status" value="1"/>
</dbReference>
<name>A0A6J6WZ52_9ZZZZ</name>
<dbReference type="EMBL" id="CAEZZV010000196">
    <property type="protein sequence ID" value="CAB4788374.1"/>
    <property type="molecule type" value="Genomic_DNA"/>
</dbReference>
<sequence length="123" mass="13296">MGDPNGPPPPTDIDEFVDQANESGRMVIGTPEMAIAQIERLQEKTGGFGCYLFLGADLADWHQTLRSYELFAEQVMPHFTGQLAGPQASYDKVVGAGSRWVDATLGAQMTAIADYEAMKAARS</sequence>
<proteinExistence type="predicted"/>
<dbReference type="GO" id="GO:0016705">
    <property type="term" value="F:oxidoreductase activity, acting on paired donors, with incorporation or reduction of molecular oxygen"/>
    <property type="evidence" value="ECO:0007669"/>
    <property type="project" value="InterPro"/>
</dbReference>
<protein>
    <submittedName>
        <fullName evidence="1">Unannotated protein</fullName>
    </submittedName>
</protein>
<dbReference type="InterPro" id="IPR036661">
    <property type="entry name" value="Luciferase-like_sf"/>
</dbReference>
<dbReference type="AlphaFoldDB" id="A0A6J6WZ52"/>
<accession>A0A6J6WZ52</accession>
<evidence type="ECO:0000313" key="1">
    <source>
        <dbReference type="EMBL" id="CAB4788374.1"/>
    </source>
</evidence>
<reference evidence="1" key="1">
    <citation type="submission" date="2020-05" db="EMBL/GenBank/DDBJ databases">
        <authorList>
            <person name="Chiriac C."/>
            <person name="Salcher M."/>
            <person name="Ghai R."/>
            <person name="Kavagutti S V."/>
        </authorList>
    </citation>
    <scope>NUCLEOTIDE SEQUENCE</scope>
</reference>
<gene>
    <name evidence="1" type="ORF">UFOPK2921_01277</name>
</gene>
<dbReference type="SUPFAM" id="SSF51679">
    <property type="entry name" value="Bacterial luciferase-like"/>
    <property type="match status" value="1"/>
</dbReference>